<dbReference type="PANTHER" id="PTHR16932">
    <property type="entry name" value="INTERFERON ALPHA-INDUCIBLE PROTEIN 27"/>
    <property type="match status" value="1"/>
</dbReference>
<feature type="compositionally biased region" description="Polar residues" evidence="6">
    <location>
        <begin position="39"/>
        <end position="59"/>
    </location>
</feature>
<dbReference type="Pfam" id="PF06140">
    <property type="entry name" value="Ifi-6-16"/>
    <property type="match status" value="1"/>
</dbReference>
<proteinExistence type="inferred from homology"/>
<evidence type="ECO:0000256" key="3">
    <source>
        <dbReference type="ARBA" id="ARBA00022692"/>
    </source>
</evidence>
<comment type="subcellular location">
    <subcellularLocation>
        <location evidence="1">Membrane</location>
        <topology evidence="1">Multi-pass membrane protein</topology>
    </subcellularLocation>
</comment>
<feature type="compositionally biased region" description="Basic and acidic residues" evidence="6">
    <location>
        <begin position="178"/>
        <end position="197"/>
    </location>
</feature>
<feature type="region of interest" description="Disordered" evidence="6">
    <location>
        <begin position="1"/>
        <end position="59"/>
    </location>
</feature>
<feature type="region of interest" description="Disordered" evidence="6">
    <location>
        <begin position="178"/>
        <end position="242"/>
    </location>
</feature>
<dbReference type="AlphaFoldDB" id="A0A7S3GNG6"/>
<reference evidence="7" key="1">
    <citation type="submission" date="2021-01" db="EMBL/GenBank/DDBJ databases">
        <authorList>
            <person name="Corre E."/>
            <person name="Pelletier E."/>
            <person name="Niang G."/>
            <person name="Scheremetjew M."/>
            <person name="Finn R."/>
            <person name="Kale V."/>
            <person name="Holt S."/>
            <person name="Cochrane G."/>
            <person name="Meng A."/>
            <person name="Brown T."/>
            <person name="Cohen L."/>
        </authorList>
    </citation>
    <scope>NUCLEOTIDE SEQUENCE</scope>
    <source>
        <strain evidence="7">CCAP 955/1</strain>
    </source>
</reference>
<dbReference type="PANTHER" id="PTHR16932:SF18">
    <property type="entry name" value="INTERFERON, ALPHA-INDUCIBLE PROTEIN 27-LIKE 2"/>
    <property type="match status" value="1"/>
</dbReference>
<evidence type="ECO:0000256" key="5">
    <source>
        <dbReference type="ARBA" id="ARBA00023136"/>
    </source>
</evidence>
<protein>
    <submittedName>
        <fullName evidence="7">Uncharacterized protein</fullName>
    </submittedName>
</protein>
<dbReference type="GO" id="GO:0016020">
    <property type="term" value="C:membrane"/>
    <property type="evidence" value="ECO:0007669"/>
    <property type="project" value="UniProtKB-SubCell"/>
</dbReference>
<evidence type="ECO:0000256" key="2">
    <source>
        <dbReference type="ARBA" id="ARBA00007262"/>
    </source>
</evidence>
<evidence type="ECO:0000256" key="1">
    <source>
        <dbReference type="ARBA" id="ARBA00004141"/>
    </source>
</evidence>
<keyword evidence="3" id="KW-0812">Transmembrane</keyword>
<feature type="compositionally biased region" description="Basic and acidic residues" evidence="6">
    <location>
        <begin position="222"/>
        <end position="231"/>
    </location>
</feature>
<comment type="similarity">
    <text evidence="2">Belongs to the IFI6/IFI27 family.</text>
</comment>
<evidence type="ECO:0000313" key="7">
    <source>
        <dbReference type="EMBL" id="CAE0271950.1"/>
    </source>
</evidence>
<organism evidence="7">
    <name type="scientific">Spumella elongata</name>
    <dbReference type="NCBI Taxonomy" id="89044"/>
    <lineage>
        <taxon>Eukaryota</taxon>
        <taxon>Sar</taxon>
        <taxon>Stramenopiles</taxon>
        <taxon>Ochrophyta</taxon>
        <taxon>Chrysophyceae</taxon>
        <taxon>Chromulinales</taxon>
        <taxon>Chromulinaceae</taxon>
        <taxon>Spumella</taxon>
    </lineage>
</organism>
<dbReference type="Gene3D" id="6.10.110.10">
    <property type="match status" value="1"/>
</dbReference>
<dbReference type="InterPro" id="IPR009311">
    <property type="entry name" value="IFI6/IFI27-like"/>
</dbReference>
<dbReference type="EMBL" id="HBIC01001315">
    <property type="protein sequence ID" value="CAE0271950.1"/>
    <property type="molecule type" value="Transcribed_RNA"/>
</dbReference>
<evidence type="ECO:0000256" key="6">
    <source>
        <dbReference type="SAM" id="MobiDB-lite"/>
    </source>
</evidence>
<gene>
    <name evidence="7" type="ORF">SELO1098_LOCUS775</name>
</gene>
<dbReference type="InterPro" id="IPR038213">
    <property type="entry name" value="IFI6/IFI27-like_sf"/>
</dbReference>
<name>A0A7S3GNG6_9STRA</name>
<sequence length="242" mass="24470">MNENKPNDDSNNEAEGEHHVEAEIDSSVIPNQDEETKQENNVPVQNTGNHTEAPNGSGNVVTNALWGAAEAATTYVQQNPTATIVGGIVLGAAAAVLAAPLVIANAGFSSSGVKGGSFAAGVQSSIGNVAAGSAFATLQSVGATGVLTAGVISAAAATGAVTVGAATAGGVYMVGKKESADNQKEQSGDNETNEKASETYVPMAEAVRVAEAPIPPQEGNEDEKKSEHDAQELTADNYMRFS</sequence>
<accession>A0A7S3GNG6</accession>
<keyword evidence="5" id="KW-0472">Membrane</keyword>
<evidence type="ECO:0000256" key="4">
    <source>
        <dbReference type="ARBA" id="ARBA00022989"/>
    </source>
</evidence>
<keyword evidence="4" id="KW-1133">Transmembrane helix</keyword>